<evidence type="ECO:0000313" key="2">
    <source>
        <dbReference type="Proteomes" id="UP000184520"/>
    </source>
</evidence>
<organism evidence="1 2">
    <name type="scientific">Marisediminitalea aggregata</name>
    <dbReference type="NCBI Taxonomy" id="634436"/>
    <lineage>
        <taxon>Bacteria</taxon>
        <taxon>Pseudomonadati</taxon>
        <taxon>Pseudomonadota</taxon>
        <taxon>Gammaproteobacteria</taxon>
        <taxon>Alteromonadales</taxon>
        <taxon>Alteromonadaceae</taxon>
        <taxon>Marisediminitalea</taxon>
    </lineage>
</organism>
<accession>A0A1M5SBK7</accession>
<sequence length="61" mass="7617">MKEYLDLFNGLIKLLEIGNKRKDKHYEHFVHICYENAREIRDNFIYIFEENERLIEQKKMP</sequence>
<protein>
    <submittedName>
        <fullName evidence="1">Uncharacterized protein</fullName>
    </submittedName>
</protein>
<name>A0A1M5SBK7_9ALTE</name>
<gene>
    <name evidence="1" type="ORF">SAMN05216361_4380</name>
</gene>
<proteinExistence type="predicted"/>
<dbReference type="EMBL" id="FQWD01000009">
    <property type="protein sequence ID" value="SHH36012.1"/>
    <property type="molecule type" value="Genomic_DNA"/>
</dbReference>
<keyword evidence="2" id="KW-1185">Reference proteome</keyword>
<evidence type="ECO:0000313" key="1">
    <source>
        <dbReference type="EMBL" id="SHH36012.1"/>
    </source>
</evidence>
<reference evidence="2" key="1">
    <citation type="submission" date="2016-11" db="EMBL/GenBank/DDBJ databases">
        <authorList>
            <person name="Varghese N."/>
            <person name="Submissions S."/>
        </authorList>
    </citation>
    <scope>NUCLEOTIDE SEQUENCE [LARGE SCALE GENOMIC DNA]</scope>
    <source>
        <strain evidence="2">CGMCC 1.8995</strain>
    </source>
</reference>
<dbReference type="AlphaFoldDB" id="A0A1M5SBK7"/>
<dbReference type="STRING" id="634436.SAMN05216361_4380"/>
<dbReference type="Proteomes" id="UP000184520">
    <property type="component" value="Unassembled WGS sequence"/>
</dbReference>